<dbReference type="PANTHER" id="PTHR46797:SF2">
    <property type="entry name" value="TRANSCRIPTIONAL REGULATOR"/>
    <property type="match status" value="1"/>
</dbReference>
<evidence type="ECO:0000256" key="1">
    <source>
        <dbReference type="ARBA" id="ARBA00023125"/>
    </source>
</evidence>
<evidence type="ECO:0000313" key="3">
    <source>
        <dbReference type="EMBL" id="MCB5410711.1"/>
    </source>
</evidence>
<dbReference type="SMART" id="SM00530">
    <property type="entry name" value="HTH_XRE"/>
    <property type="match status" value="1"/>
</dbReference>
<dbReference type="SUPFAM" id="SSF47413">
    <property type="entry name" value="lambda repressor-like DNA-binding domains"/>
    <property type="match status" value="1"/>
</dbReference>
<accession>A0ABS8CMZ3</accession>
<organism evidence="3 4">
    <name type="scientific">Pseudogemmobacter faecipullorum</name>
    <dbReference type="NCBI Taxonomy" id="2755041"/>
    <lineage>
        <taxon>Bacteria</taxon>
        <taxon>Pseudomonadati</taxon>
        <taxon>Pseudomonadota</taxon>
        <taxon>Alphaproteobacteria</taxon>
        <taxon>Rhodobacterales</taxon>
        <taxon>Paracoccaceae</taxon>
        <taxon>Pseudogemmobacter</taxon>
    </lineage>
</organism>
<dbReference type="Proteomes" id="UP001198571">
    <property type="component" value="Unassembled WGS sequence"/>
</dbReference>
<comment type="caution">
    <text evidence="3">The sequence shown here is derived from an EMBL/GenBank/DDBJ whole genome shotgun (WGS) entry which is preliminary data.</text>
</comment>
<dbReference type="SUPFAM" id="SSF51182">
    <property type="entry name" value="RmlC-like cupins"/>
    <property type="match status" value="1"/>
</dbReference>
<dbReference type="PROSITE" id="PS50943">
    <property type="entry name" value="HTH_CROC1"/>
    <property type="match status" value="1"/>
</dbReference>
<dbReference type="InterPro" id="IPR011051">
    <property type="entry name" value="RmlC_Cupin_sf"/>
</dbReference>
<dbReference type="InterPro" id="IPR001387">
    <property type="entry name" value="Cro/C1-type_HTH"/>
</dbReference>
<keyword evidence="4" id="KW-1185">Reference proteome</keyword>
<dbReference type="InterPro" id="IPR013096">
    <property type="entry name" value="Cupin_2"/>
</dbReference>
<feature type="domain" description="HTH cro/C1-type" evidence="2">
    <location>
        <begin position="16"/>
        <end position="70"/>
    </location>
</feature>
<dbReference type="EMBL" id="JACDXX010000010">
    <property type="protein sequence ID" value="MCB5410711.1"/>
    <property type="molecule type" value="Genomic_DNA"/>
</dbReference>
<dbReference type="Pfam" id="PF01381">
    <property type="entry name" value="HTH_3"/>
    <property type="match status" value="1"/>
</dbReference>
<gene>
    <name evidence="3" type="ORF">H0485_11975</name>
</gene>
<dbReference type="Pfam" id="PF07883">
    <property type="entry name" value="Cupin_2"/>
    <property type="match status" value="1"/>
</dbReference>
<reference evidence="3 4" key="1">
    <citation type="submission" date="2020-07" db="EMBL/GenBank/DDBJ databases">
        <title>Pseudogemmobacter sp. nov., isolated from poultry manure in Taiwan.</title>
        <authorList>
            <person name="Lin S.-Y."/>
            <person name="Tang Y.-S."/>
            <person name="Young C.-C."/>
        </authorList>
    </citation>
    <scope>NUCLEOTIDE SEQUENCE [LARGE SCALE GENOMIC DNA]</scope>
    <source>
        <strain evidence="3 4">CC-YST710</strain>
    </source>
</reference>
<sequence>MQELPSDPATVIGERLRQLRKRRQLTLAKLAGAAGLSTGYLSLIERNLSAPSINALVSIAQALGVTVAWFFAGEEAEQPPDEIGYVVRRKDRLRVDYDKGVSDELLTPRLSMQVEMLRSTFPAGTESTHAYSHDGDEVGLILQGELELWVGERHFHLREGDSFAYSSREKHRYRNPGQTETVVIWAISPPGY</sequence>
<dbReference type="PANTHER" id="PTHR46797">
    <property type="entry name" value="HTH-TYPE TRANSCRIPTIONAL REGULATOR"/>
    <property type="match status" value="1"/>
</dbReference>
<dbReference type="Gene3D" id="1.10.260.40">
    <property type="entry name" value="lambda repressor-like DNA-binding domains"/>
    <property type="match status" value="1"/>
</dbReference>
<dbReference type="InterPro" id="IPR014710">
    <property type="entry name" value="RmlC-like_jellyroll"/>
</dbReference>
<keyword evidence="1" id="KW-0238">DNA-binding</keyword>
<dbReference type="Gene3D" id="2.60.120.10">
    <property type="entry name" value="Jelly Rolls"/>
    <property type="match status" value="1"/>
</dbReference>
<dbReference type="CDD" id="cd00093">
    <property type="entry name" value="HTH_XRE"/>
    <property type="match status" value="1"/>
</dbReference>
<evidence type="ECO:0000313" key="4">
    <source>
        <dbReference type="Proteomes" id="UP001198571"/>
    </source>
</evidence>
<dbReference type="InterPro" id="IPR010982">
    <property type="entry name" value="Lambda_DNA-bd_dom_sf"/>
</dbReference>
<proteinExistence type="predicted"/>
<protein>
    <submittedName>
        <fullName evidence="3">Cupin domain-containing protein</fullName>
    </submittedName>
</protein>
<evidence type="ECO:0000259" key="2">
    <source>
        <dbReference type="PROSITE" id="PS50943"/>
    </source>
</evidence>
<dbReference type="RefSeq" id="WP_226935847.1">
    <property type="nucleotide sequence ID" value="NZ_JACDXX010000010.1"/>
</dbReference>
<dbReference type="InterPro" id="IPR050807">
    <property type="entry name" value="TransReg_Diox_bact_type"/>
</dbReference>
<dbReference type="CDD" id="cd02209">
    <property type="entry name" value="cupin_XRE_C"/>
    <property type="match status" value="1"/>
</dbReference>
<name>A0ABS8CMZ3_9RHOB</name>